<keyword evidence="3" id="KW-0170">Cobalt</keyword>
<dbReference type="InterPro" id="IPR011330">
    <property type="entry name" value="Glyco_hydro/deAcase_b/a-brl"/>
</dbReference>
<comment type="cofactor">
    <cofactor evidence="1">
        <name>Co(2+)</name>
        <dbReference type="ChEBI" id="CHEBI:48828"/>
    </cofactor>
</comment>
<evidence type="ECO:0000256" key="5">
    <source>
        <dbReference type="ARBA" id="ARBA00048494"/>
    </source>
</evidence>
<dbReference type="InterPro" id="IPR002509">
    <property type="entry name" value="NODB_dom"/>
</dbReference>
<dbReference type="OrthoDB" id="407355at2759"/>
<dbReference type="SUPFAM" id="SSF88713">
    <property type="entry name" value="Glycoside hydrolase/deacetylase"/>
    <property type="match status" value="1"/>
</dbReference>
<dbReference type="AlphaFoldDB" id="A0A229XJ51"/>
<feature type="domain" description="NodB homology" evidence="6">
    <location>
        <begin position="66"/>
        <end position="248"/>
    </location>
</feature>
<dbReference type="GO" id="GO:0009272">
    <property type="term" value="P:fungal-type cell wall biogenesis"/>
    <property type="evidence" value="ECO:0007669"/>
    <property type="project" value="UniProtKB-ARBA"/>
</dbReference>
<dbReference type="GO" id="GO:0005975">
    <property type="term" value="P:carbohydrate metabolic process"/>
    <property type="evidence" value="ECO:0007669"/>
    <property type="project" value="InterPro"/>
</dbReference>
<dbReference type="EC" id="3.5.1.41" evidence="4"/>
<name>A0A229XJ51_9EURO</name>
<sequence>MLMLYSCYRRRRKLKRLFIMLLPILLAALLLSPLYLIYKPPTLLIRYLQHRYPDVLFHVPLPPHKKLVALTIDDAPSQYTPEIAATLKAHSAAATFFVIGAQADGREDVLQELVRGGHELGNHAMRDEPSRALGDEVLSGQIAEVQARISAVYADAKVEEPKIRWFRPGSGFFSERMRSLVGALGLRIALGSVYPHDPQIPYAWVNAKHVLSMVRPGSVIICHDRRSWTGPMLSRVLPVLRERGYRVVTLSELVREAEEAES</sequence>
<dbReference type="GO" id="GO:0006032">
    <property type="term" value="P:chitin catabolic process"/>
    <property type="evidence" value="ECO:0007669"/>
    <property type="project" value="UniProtKB-KW"/>
</dbReference>
<proteinExistence type="predicted"/>
<dbReference type="Gene3D" id="3.20.20.370">
    <property type="entry name" value="Glycoside hydrolase/deacetylase"/>
    <property type="match status" value="1"/>
</dbReference>
<dbReference type="PROSITE" id="PS51677">
    <property type="entry name" value="NODB"/>
    <property type="match status" value="1"/>
</dbReference>
<dbReference type="InterPro" id="IPR050248">
    <property type="entry name" value="Polysacc_deacetylase_ArnD"/>
</dbReference>
<gene>
    <name evidence="7" type="ORF">CFD26_107397</name>
</gene>
<keyword evidence="2" id="KW-0146">Chitin degradation</keyword>
<comment type="catalytic activity">
    <reaction evidence="5">
        <text>[(1-&gt;4)-N-acetyl-beta-D-glucosaminyl](n) + n H2O = chitosan + n acetate</text>
        <dbReference type="Rhea" id="RHEA:10464"/>
        <dbReference type="Rhea" id="RHEA-COMP:9593"/>
        <dbReference type="Rhea" id="RHEA-COMP:9597"/>
        <dbReference type="ChEBI" id="CHEBI:15377"/>
        <dbReference type="ChEBI" id="CHEBI:17029"/>
        <dbReference type="ChEBI" id="CHEBI:30089"/>
        <dbReference type="ChEBI" id="CHEBI:57704"/>
        <dbReference type="EC" id="3.5.1.41"/>
    </reaction>
    <physiologicalReaction direction="left-to-right" evidence="5">
        <dbReference type="Rhea" id="RHEA:10465"/>
    </physiologicalReaction>
</comment>
<dbReference type="PANTHER" id="PTHR10587:SF137">
    <property type="entry name" value="4-DEOXY-4-FORMAMIDO-L-ARABINOSE-PHOSPHOUNDECAPRENOL DEFORMYLASE ARND-RELATED"/>
    <property type="match status" value="1"/>
</dbReference>
<dbReference type="CDD" id="cd10958">
    <property type="entry name" value="CE4_NodB_like_2"/>
    <property type="match status" value="1"/>
</dbReference>
<dbReference type="EMBL" id="NIDN02000041">
    <property type="protein sequence ID" value="RLL98980.1"/>
    <property type="molecule type" value="Genomic_DNA"/>
</dbReference>
<evidence type="ECO:0000313" key="8">
    <source>
        <dbReference type="Proteomes" id="UP000215289"/>
    </source>
</evidence>
<evidence type="ECO:0000256" key="3">
    <source>
        <dbReference type="ARBA" id="ARBA00023285"/>
    </source>
</evidence>
<evidence type="ECO:0000256" key="1">
    <source>
        <dbReference type="ARBA" id="ARBA00001941"/>
    </source>
</evidence>
<dbReference type="Pfam" id="PF01522">
    <property type="entry name" value="Polysacc_deac_1"/>
    <property type="match status" value="1"/>
</dbReference>
<keyword evidence="2" id="KW-0119">Carbohydrate metabolism</keyword>
<evidence type="ECO:0000259" key="6">
    <source>
        <dbReference type="PROSITE" id="PS51677"/>
    </source>
</evidence>
<organism evidence="7 8">
    <name type="scientific">Aspergillus turcosus</name>
    <dbReference type="NCBI Taxonomy" id="1245748"/>
    <lineage>
        <taxon>Eukaryota</taxon>
        <taxon>Fungi</taxon>
        <taxon>Dikarya</taxon>
        <taxon>Ascomycota</taxon>
        <taxon>Pezizomycotina</taxon>
        <taxon>Eurotiomycetes</taxon>
        <taxon>Eurotiomycetidae</taxon>
        <taxon>Eurotiales</taxon>
        <taxon>Aspergillaceae</taxon>
        <taxon>Aspergillus</taxon>
        <taxon>Aspergillus subgen. Fumigati</taxon>
    </lineage>
</organism>
<dbReference type="STRING" id="1245748.A0A229XJ51"/>
<dbReference type="Proteomes" id="UP000215289">
    <property type="component" value="Unassembled WGS sequence"/>
</dbReference>
<keyword evidence="8" id="KW-1185">Reference proteome</keyword>
<keyword evidence="2" id="KW-0624">Polysaccharide degradation</keyword>
<dbReference type="GO" id="GO:0004099">
    <property type="term" value="F:chitin deacetylase activity"/>
    <property type="evidence" value="ECO:0007669"/>
    <property type="project" value="UniProtKB-EC"/>
</dbReference>
<dbReference type="PANTHER" id="PTHR10587">
    <property type="entry name" value="GLYCOSYL TRANSFERASE-RELATED"/>
    <property type="match status" value="1"/>
</dbReference>
<comment type="caution">
    <text evidence="7">The sequence shown here is derived from an EMBL/GenBank/DDBJ whole genome shotgun (WGS) entry which is preliminary data.</text>
</comment>
<evidence type="ECO:0000256" key="2">
    <source>
        <dbReference type="ARBA" id="ARBA00023024"/>
    </source>
</evidence>
<protein>
    <recommendedName>
        <fullName evidence="4">chitin deacetylase</fullName>
        <ecNumber evidence="4">3.5.1.41</ecNumber>
    </recommendedName>
</protein>
<reference evidence="7 8" key="1">
    <citation type="submission" date="2018-08" db="EMBL/GenBank/DDBJ databases">
        <title>Draft genome sequences of two Aspergillus turcosus clinical strains isolated from bronchoalveolar lavage fluid: one azole-susceptible and the other azole-resistant.</title>
        <authorList>
            <person name="Parent-Michaud M."/>
            <person name="Dufresne P.J."/>
            <person name="Fournier E."/>
            <person name="Martineau C."/>
            <person name="Moreira S."/>
            <person name="Perkins V."/>
            <person name="De Repentigny L."/>
            <person name="Dufresne S.F."/>
        </authorList>
    </citation>
    <scope>NUCLEOTIDE SEQUENCE [LARGE SCALE GENOMIC DNA]</scope>
    <source>
        <strain evidence="7">HMR AF 1038</strain>
    </source>
</reference>
<evidence type="ECO:0000313" key="7">
    <source>
        <dbReference type="EMBL" id="RLL98980.1"/>
    </source>
</evidence>
<accession>A0A229XJ51</accession>
<evidence type="ECO:0000256" key="4">
    <source>
        <dbReference type="ARBA" id="ARBA00024056"/>
    </source>
</evidence>